<reference evidence="6" key="1">
    <citation type="submission" date="2016-10" db="EMBL/GenBank/DDBJ databases">
        <authorList>
            <person name="Varghese N."/>
            <person name="Submissions S."/>
        </authorList>
    </citation>
    <scope>NUCLEOTIDE SEQUENCE [LARGE SCALE GENOMIC DNA]</scope>
    <source>
        <strain evidence="6">ATCC 43811</strain>
    </source>
</reference>
<gene>
    <name evidence="5" type="ORF">SAMN02745150_00468</name>
</gene>
<evidence type="ECO:0000313" key="5">
    <source>
        <dbReference type="EMBL" id="SFB72025.1"/>
    </source>
</evidence>
<dbReference type="Pfam" id="PF00535">
    <property type="entry name" value="Glycos_transf_2"/>
    <property type="match status" value="1"/>
</dbReference>
<protein>
    <submittedName>
        <fullName evidence="5">Dolichol-phosphate mannosyltransferase</fullName>
    </submittedName>
</protein>
<comment type="similarity">
    <text evidence="1">Belongs to the glycosyltransferase 2 family.</text>
</comment>
<name>A0A1I1DAQ2_BREAD</name>
<evidence type="ECO:0000256" key="3">
    <source>
        <dbReference type="ARBA" id="ARBA00022679"/>
    </source>
</evidence>
<evidence type="ECO:0000256" key="2">
    <source>
        <dbReference type="ARBA" id="ARBA00022676"/>
    </source>
</evidence>
<dbReference type="OrthoDB" id="9810303at2"/>
<organism evidence="5 6">
    <name type="scientific">Brevinema andersonii</name>
    <dbReference type="NCBI Taxonomy" id="34097"/>
    <lineage>
        <taxon>Bacteria</taxon>
        <taxon>Pseudomonadati</taxon>
        <taxon>Spirochaetota</taxon>
        <taxon>Spirochaetia</taxon>
        <taxon>Brevinematales</taxon>
        <taxon>Brevinemataceae</taxon>
        <taxon>Brevinema</taxon>
    </lineage>
</organism>
<proteinExistence type="inferred from homology"/>
<dbReference type="CDD" id="cd06442">
    <property type="entry name" value="DPM1_like"/>
    <property type="match status" value="1"/>
</dbReference>
<dbReference type="GO" id="GO:0009247">
    <property type="term" value="P:glycolipid biosynthetic process"/>
    <property type="evidence" value="ECO:0007669"/>
    <property type="project" value="TreeGrafter"/>
</dbReference>
<dbReference type="PANTHER" id="PTHR43398:SF1">
    <property type="entry name" value="DOLICHOL-PHOSPHATE MANNOSYLTRANSFERASE SUBUNIT 1"/>
    <property type="match status" value="1"/>
</dbReference>
<dbReference type="RefSeq" id="WP_092318105.1">
    <property type="nucleotide sequence ID" value="NZ_FOKY01000001.1"/>
</dbReference>
<dbReference type="PANTHER" id="PTHR43398">
    <property type="entry name" value="DOLICHOL-PHOSPHATE MANNOSYLTRANSFERASE SUBUNIT 1"/>
    <property type="match status" value="1"/>
</dbReference>
<dbReference type="GO" id="GO:0004582">
    <property type="term" value="F:dolichyl-phosphate beta-D-mannosyltransferase activity"/>
    <property type="evidence" value="ECO:0007669"/>
    <property type="project" value="InterPro"/>
</dbReference>
<evidence type="ECO:0000259" key="4">
    <source>
        <dbReference type="Pfam" id="PF00535"/>
    </source>
</evidence>
<keyword evidence="3 5" id="KW-0808">Transferase</keyword>
<accession>A0A1I1DAQ2</accession>
<feature type="domain" description="Glycosyltransferase 2-like" evidence="4">
    <location>
        <begin position="5"/>
        <end position="167"/>
    </location>
</feature>
<evidence type="ECO:0000256" key="1">
    <source>
        <dbReference type="ARBA" id="ARBA00006739"/>
    </source>
</evidence>
<dbReference type="STRING" id="34097.SAMN02745150_00468"/>
<keyword evidence="2 5" id="KW-0328">Glycosyltransferase</keyword>
<dbReference type="InterPro" id="IPR039528">
    <property type="entry name" value="DPM1-like"/>
</dbReference>
<evidence type="ECO:0000313" key="6">
    <source>
        <dbReference type="Proteomes" id="UP000240042"/>
    </source>
</evidence>
<dbReference type="InterPro" id="IPR029044">
    <property type="entry name" value="Nucleotide-diphossugar_trans"/>
</dbReference>
<dbReference type="AlphaFoldDB" id="A0A1I1DAQ2"/>
<dbReference type="InterPro" id="IPR001173">
    <property type="entry name" value="Glyco_trans_2-like"/>
</dbReference>
<dbReference type="FunFam" id="3.90.550.10:FF:000122">
    <property type="entry name" value="Dolichol-phosphate mannosyltransferase subunit 1"/>
    <property type="match status" value="1"/>
</dbReference>
<dbReference type="Proteomes" id="UP000240042">
    <property type="component" value="Unassembled WGS sequence"/>
</dbReference>
<dbReference type="GO" id="GO:0016020">
    <property type="term" value="C:membrane"/>
    <property type="evidence" value="ECO:0007669"/>
    <property type="project" value="GOC"/>
</dbReference>
<sequence>MKGIVIIPTYNEAGNIERILPRIMNESELDVLVVDDNSPDGTGSLVCENPEFDRRIFLFSRSEKNGLGRAYVAGFKYALENNYDFVIQMDADLSHNPSDLKRFVEALKNGVDAACGSRYVDGVRVLDWDVKRLFLSICANIYARLATGVPLTDLTGGFNAYKTDVLNTVDLDRIHARGYMFQIEMKSTVYYGGFNVKEVPIIFIDRTVGETKLHGSIIYEAVFGCLMIRLRKWLGLLPLRRK</sequence>
<dbReference type="EMBL" id="FOKY01000001">
    <property type="protein sequence ID" value="SFB72025.1"/>
    <property type="molecule type" value="Genomic_DNA"/>
</dbReference>
<keyword evidence="6" id="KW-1185">Reference proteome</keyword>
<dbReference type="SUPFAM" id="SSF53448">
    <property type="entry name" value="Nucleotide-diphospho-sugar transferases"/>
    <property type="match status" value="1"/>
</dbReference>
<dbReference type="Gene3D" id="3.90.550.10">
    <property type="entry name" value="Spore Coat Polysaccharide Biosynthesis Protein SpsA, Chain A"/>
    <property type="match status" value="1"/>
</dbReference>